<dbReference type="InterPro" id="IPR013766">
    <property type="entry name" value="Thioredoxin_domain"/>
</dbReference>
<dbReference type="InterPro" id="IPR050553">
    <property type="entry name" value="Thioredoxin_ResA/DsbE_sf"/>
</dbReference>
<keyword evidence="3" id="KW-1015">Disulfide bond</keyword>
<dbReference type="Gene3D" id="3.40.30.10">
    <property type="entry name" value="Glutaredoxin"/>
    <property type="match status" value="1"/>
</dbReference>
<gene>
    <name evidence="6" type="ORF">ABE541_20075</name>
</gene>
<evidence type="ECO:0000256" key="4">
    <source>
        <dbReference type="ARBA" id="ARBA00023284"/>
    </source>
</evidence>
<organism evidence="6 7">
    <name type="scientific">Sphingobacterium kitahiroshimense</name>
    <dbReference type="NCBI Taxonomy" id="470446"/>
    <lineage>
        <taxon>Bacteria</taxon>
        <taxon>Pseudomonadati</taxon>
        <taxon>Bacteroidota</taxon>
        <taxon>Sphingobacteriia</taxon>
        <taxon>Sphingobacteriales</taxon>
        <taxon>Sphingobacteriaceae</taxon>
        <taxon>Sphingobacterium</taxon>
    </lineage>
</organism>
<dbReference type="PANTHER" id="PTHR42852:SF6">
    <property type="entry name" value="THIOL:DISULFIDE INTERCHANGE PROTEIN DSBE"/>
    <property type="match status" value="1"/>
</dbReference>
<sequence length="485" mass="56371">MICIFSIGYIQVNTANILTPKKTTTISVHINNGENIHELQLILFKDEYAGALSVSKEAFDRYVSKSDSNYFVFNLDMEGCKYFQLNLNVKDINNDIVMKRNLMEAGDLTHIEISDKTTSFEGRGAIKMDFMQSSEKELEKLKDSVMQTIFPSYFSSKNIEFLDRDFKKWEIVKRIMKDKIMCKKNQFSNNVKRYLSAEIIGKIDYSLYYGANGTLTSSKFTDLQKDTIRELLKLSSLIDDGYVNNEEYLMSQSRIEADFQYYRFHYRLDKSNFASSSQMMIDYLNLINPKTVSWEKMMTTHIISTYHQIENLDWQVNSVLKTIKTPWYATQLEELIHSLNDQKEFELFNMKGDTVRLSSFDGKPIFIDFWFVGCLACTQYFSKSVSKAEAEFGEDVVFISICIEKEKDRWLKAIKGGKYTSSEVINLYTGKSYWKHPVISEFAVSSAPRPFLLDKDRKIISLNPNELGRGNYEILRKKLAEVLNK</sequence>
<evidence type="ECO:0000256" key="2">
    <source>
        <dbReference type="ARBA" id="ARBA00022748"/>
    </source>
</evidence>
<proteinExistence type="predicted"/>
<dbReference type="PANTHER" id="PTHR42852">
    <property type="entry name" value="THIOL:DISULFIDE INTERCHANGE PROTEIN DSBE"/>
    <property type="match status" value="1"/>
</dbReference>
<keyword evidence="2" id="KW-0201">Cytochrome c-type biogenesis</keyword>
<name>A0ABV0BY29_9SPHI</name>
<accession>A0ABV0BY29</accession>
<dbReference type="PROSITE" id="PS51352">
    <property type="entry name" value="THIOREDOXIN_2"/>
    <property type="match status" value="1"/>
</dbReference>
<dbReference type="SUPFAM" id="SSF52833">
    <property type="entry name" value="Thioredoxin-like"/>
    <property type="match status" value="1"/>
</dbReference>
<reference evidence="6 7" key="1">
    <citation type="submission" date="2024-04" db="EMBL/GenBank/DDBJ databases">
        <title>WGS of bacteria from Torrens River.</title>
        <authorList>
            <person name="Wyrsch E.R."/>
            <person name="Drigo B."/>
        </authorList>
    </citation>
    <scope>NUCLEOTIDE SEQUENCE [LARGE SCALE GENOMIC DNA]</scope>
    <source>
        <strain evidence="6 7">TWI391</strain>
    </source>
</reference>
<feature type="domain" description="Thioredoxin" evidence="5">
    <location>
        <begin position="314"/>
        <end position="484"/>
    </location>
</feature>
<keyword evidence="4" id="KW-0676">Redox-active center</keyword>
<evidence type="ECO:0000256" key="1">
    <source>
        <dbReference type="ARBA" id="ARBA00004196"/>
    </source>
</evidence>
<comment type="caution">
    <text evidence="6">The sequence shown here is derived from an EMBL/GenBank/DDBJ whole genome shotgun (WGS) entry which is preliminary data.</text>
</comment>
<evidence type="ECO:0000313" key="7">
    <source>
        <dbReference type="Proteomes" id="UP001409291"/>
    </source>
</evidence>
<dbReference type="InterPro" id="IPR036249">
    <property type="entry name" value="Thioredoxin-like_sf"/>
</dbReference>
<comment type="subcellular location">
    <subcellularLocation>
        <location evidence="1">Cell envelope</location>
    </subcellularLocation>
</comment>
<evidence type="ECO:0000259" key="5">
    <source>
        <dbReference type="PROSITE" id="PS51352"/>
    </source>
</evidence>
<evidence type="ECO:0000313" key="6">
    <source>
        <dbReference type="EMBL" id="MEN5379576.1"/>
    </source>
</evidence>
<evidence type="ECO:0000256" key="3">
    <source>
        <dbReference type="ARBA" id="ARBA00023157"/>
    </source>
</evidence>
<protein>
    <submittedName>
        <fullName evidence="6">SCO family protein</fullName>
    </submittedName>
</protein>
<dbReference type="EMBL" id="JBDJNQ010000010">
    <property type="protein sequence ID" value="MEN5379576.1"/>
    <property type="molecule type" value="Genomic_DNA"/>
</dbReference>
<dbReference type="RefSeq" id="WP_346582399.1">
    <property type="nucleotide sequence ID" value="NZ_JBDJNQ010000010.1"/>
</dbReference>
<keyword evidence="7" id="KW-1185">Reference proteome</keyword>
<dbReference type="Proteomes" id="UP001409291">
    <property type="component" value="Unassembled WGS sequence"/>
</dbReference>